<feature type="binding site" evidence="7">
    <location>
        <position position="149"/>
    </location>
    <ligand>
        <name>a 1,2-diacyl-sn-glycero-3-phospho-(1'-sn-glycerol)</name>
        <dbReference type="ChEBI" id="CHEBI:64716"/>
    </ligand>
</feature>
<keyword evidence="4 7" id="KW-0812">Transmembrane</keyword>
<dbReference type="RefSeq" id="WP_188363903.1">
    <property type="nucleotide sequence ID" value="NZ_BAABJF010000011.1"/>
</dbReference>
<dbReference type="EC" id="2.5.1.145" evidence="7"/>
<sequence>MENAHAIPHSLPYVVDYDPIFLSLGPLDIHWYGVTYLIGFGLFYLLGRYRIRHYDTGWDKQQLSDFIFYGALGVIVGGRIGWYLFYNDTSPIEDPWLLFKVWEGGMSFHGGLVGVILAMIYFKNKTAKTFYRVSDFVAPLAPLGIASVRIGNFINGELWGRFTQQPWGMIFPQSLPYNRQPEVIGQNAWHQLYQQGQFNLYARHPSPLYEAFLEGIVTFTVVWLAAHYARKRGTASAVFLLSYGISRFVVEFFREPDANRGFIAFNWMTMGHLLTLPILAFGLWILWSERQSSGHQ</sequence>
<keyword evidence="5 7" id="KW-1133">Transmembrane helix</keyword>
<comment type="catalytic activity">
    <reaction evidence="7">
        <text>L-cysteinyl-[prolipoprotein] + a 1,2-diacyl-sn-glycero-3-phospho-(1'-sn-glycerol) = an S-1,2-diacyl-sn-glyceryl-L-cysteinyl-[prolipoprotein] + sn-glycerol 1-phosphate + H(+)</text>
        <dbReference type="Rhea" id="RHEA:56712"/>
        <dbReference type="Rhea" id="RHEA-COMP:14679"/>
        <dbReference type="Rhea" id="RHEA-COMP:14680"/>
        <dbReference type="ChEBI" id="CHEBI:15378"/>
        <dbReference type="ChEBI" id="CHEBI:29950"/>
        <dbReference type="ChEBI" id="CHEBI:57685"/>
        <dbReference type="ChEBI" id="CHEBI:64716"/>
        <dbReference type="ChEBI" id="CHEBI:140658"/>
        <dbReference type="EC" id="2.5.1.145"/>
    </reaction>
</comment>
<dbReference type="Proteomes" id="UP000605253">
    <property type="component" value="Unassembled WGS sequence"/>
</dbReference>
<accession>A0A917CDN4</accession>
<feature type="transmembrane region" description="Helical" evidence="7">
    <location>
        <begin position="265"/>
        <end position="287"/>
    </location>
</feature>
<organism evidence="8 9">
    <name type="scientific">Marinicella pacifica</name>
    <dbReference type="NCBI Taxonomy" id="1171543"/>
    <lineage>
        <taxon>Bacteria</taxon>
        <taxon>Pseudomonadati</taxon>
        <taxon>Pseudomonadota</taxon>
        <taxon>Gammaproteobacteria</taxon>
        <taxon>Lysobacterales</taxon>
        <taxon>Marinicellaceae</taxon>
        <taxon>Marinicella</taxon>
    </lineage>
</organism>
<evidence type="ECO:0000313" key="9">
    <source>
        <dbReference type="Proteomes" id="UP000605253"/>
    </source>
</evidence>
<dbReference type="GO" id="GO:0042158">
    <property type="term" value="P:lipoprotein biosynthetic process"/>
    <property type="evidence" value="ECO:0007669"/>
    <property type="project" value="UniProtKB-UniRule"/>
</dbReference>
<evidence type="ECO:0000256" key="6">
    <source>
        <dbReference type="ARBA" id="ARBA00023136"/>
    </source>
</evidence>
<comment type="caution">
    <text evidence="8">The sequence shown here is derived from an EMBL/GenBank/DDBJ whole genome shotgun (WGS) entry which is preliminary data.</text>
</comment>
<evidence type="ECO:0000256" key="1">
    <source>
        <dbReference type="ARBA" id="ARBA00007150"/>
    </source>
</evidence>
<dbReference type="GO" id="GO:0005886">
    <property type="term" value="C:plasma membrane"/>
    <property type="evidence" value="ECO:0007669"/>
    <property type="project" value="UniProtKB-SubCell"/>
</dbReference>
<comment type="similarity">
    <text evidence="1 7">Belongs to the Lgt family.</text>
</comment>
<feature type="transmembrane region" description="Helical" evidence="7">
    <location>
        <begin position="66"/>
        <end position="85"/>
    </location>
</feature>
<evidence type="ECO:0000256" key="7">
    <source>
        <dbReference type="HAMAP-Rule" id="MF_01147"/>
    </source>
</evidence>
<dbReference type="NCBIfam" id="TIGR00544">
    <property type="entry name" value="lgt"/>
    <property type="match status" value="1"/>
</dbReference>
<feature type="transmembrane region" description="Helical" evidence="7">
    <location>
        <begin position="29"/>
        <end position="46"/>
    </location>
</feature>
<name>A0A917CDN4_9GAMM</name>
<dbReference type="HAMAP" id="MF_01147">
    <property type="entry name" value="Lgt"/>
    <property type="match status" value="1"/>
</dbReference>
<keyword evidence="2 7" id="KW-1003">Cell membrane</keyword>
<proteinExistence type="inferred from homology"/>
<feature type="transmembrane region" description="Helical" evidence="7">
    <location>
        <begin position="235"/>
        <end position="253"/>
    </location>
</feature>
<gene>
    <name evidence="7 8" type="primary">lgt</name>
    <name evidence="8" type="ORF">GCM10011365_03110</name>
</gene>
<dbReference type="EMBL" id="BMEO01000001">
    <property type="protein sequence ID" value="GGF85479.1"/>
    <property type="molecule type" value="Genomic_DNA"/>
</dbReference>
<comment type="pathway">
    <text evidence="7">Protein modification; lipoprotein biosynthesis (diacylglyceryl transfer).</text>
</comment>
<dbReference type="PANTHER" id="PTHR30589:SF0">
    <property type="entry name" value="PHOSPHATIDYLGLYCEROL--PROLIPOPROTEIN DIACYLGLYCERYL TRANSFERASE"/>
    <property type="match status" value="1"/>
</dbReference>
<keyword evidence="9" id="KW-1185">Reference proteome</keyword>
<evidence type="ECO:0000256" key="2">
    <source>
        <dbReference type="ARBA" id="ARBA00022475"/>
    </source>
</evidence>
<keyword evidence="3 7" id="KW-0808">Transferase</keyword>
<evidence type="ECO:0000256" key="4">
    <source>
        <dbReference type="ARBA" id="ARBA00022692"/>
    </source>
</evidence>
<evidence type="ECO:0000256" key="5">
    <source>
        <dbReference type="ARBA" id="ARBA00022989"/>
    </source>
</evidence>
<reference evidence="8" key="2">
    <citation type="submission" date="2020-09" db="EMBL/GenBank/DDBJ databases">
        <authorList>
            <person name="Sun Q."/>
            <person name="Zhou Y."/>
        </authorList>
    </citation>
    <scope>NUCLEOTIDE SEQUENCE</scope>
    <source>
        <strain evidence="8">CGMCC 1.12181</strain>
    </source>
</reference>
<comment type="function">
    <text evidence="7">Catalyzes the transfer of the diacylglyceryl group from phosphatidylglycerol to the sulfhydryl group of the N-terminal cysteine of a prolipoprotein, the first step in the formation of mature lipoproteins.</text>
</comment>
<dbReference type="AlphaFoldDB" id="A0A917CDN4"/>
<evidence type="ECO:0000313" key="8">
    <source>
        <dbReference type="EMBL" id="GGF85479.1"/>
    </source>
</evidence>
<evidence type="ECO:0000256" key="3">
    <source>
        <dbReference type="ARBA" id="ARBA00022679"/>
    </source>
</evidence>
<comment type="subcellular location">
    <subcellularLocation>
        <location evidence="7">Cell membrane</location>
        <topology evidence="7">Multi-pass membrane protein</topology>
    </subcellularLocation>
</comment>
<dbReference type="GO" id="GO:0008961">
    <property type="term" value="F:phosphatidylglycerol-prolipoprotein diacylglyceryl transferase activity"/>
    <property type="evidence" value="ECO:0007669"/>
    <property type="project" value="UniProtKB-UniRule"/>
</dbReference>
<protein>
    <recommendedName>
        <fullName evidence="7">Phosphatidylglycerol--prolipoprotein diacylglyceryl transferase</fullName>
        <ecNumber evidence="7">2.5.1.145</ecNumber>
    </recommendedName>
</protein>
<keyword evidence="6 7" id="KW-0472">Membrane</keyword>
<reference evidence="8" key="1">
    <citation type="journal article" date="2014" name="Int. J. Syst. Evol. Microbiol.">
        <title>Complete genome sequence of Corynebacterium casei LMG S-19264T (=DSM 44701T), isolated from a smear-ripened cheese.</title>
        <authorList>
            <consortium name="US DOE Joint Genome Institute (JGI-PGF)"/>
            <person name="Walter F."/>
            <person name="Albersmeier A."/>
            <person name="Kalinowski J."/>
            <person name="Ruckert C."/>
        </authorList>
    </citation>
    <scope>NUCLEOTIDE SEQUENCE</scope>
    <source>
        <strain evidence="8">CGMCC 1.12181</strain>
    </source>
</reference>
<dbReference type="PANTHER" id="PTHR30589">
    <property type="entry name" value="PROLIPOPROTEIN DIACYLGLYCERYL TRANSFERASE"/>
    <property type="match status" value="1"/>
</dbReference>
<feature type="transmembrane region" description="Helical" evidence="7">
    <location>
        <begin position="105"/>
        <end position="122"/>
    </location>
</feature>
<dbReference type="InterPro" id="IPR001640">
    <property type="entry name" value="Lgt"/>
</dbReference>
<dbReference type="Pfam" id="PF01790">
    <property type="entry name" value="LGT"/>
    <property type="match status" value="1"/>
</dbReference>